<dbReference type="InterPro" id="IPR001179">
    <property type="entry name" value="PPIase_FKBP_dom"/>
</dbReference>
<feature type="chain" id="PRO_5038965558" description="peptidylprolyl isomerase" evidence="7">
    <location>
        <begin position="24"/>
        <end position="322"/>
    </location>
</feature>
<dbReference type="InterPro" id="IPR044609">
    <property type="entry name" value="FKBP2/11"/>
</dbReference>
<evidence type="ECO:0000313" key="10">
    <source>
        <dbReference type="Proteomes" id="UP000013015"/>
    </source>
</evidence>
<dbReference type="RefSeq" id="WP_005964147.1">
    <property type="nucleotide sequence ID" value="NZ_CP040505.1"/>
</dbReference>
<evidence type="ECO:0000313" key="9">
    <source>
        <dbReference type="EMBL" id="ENO17679.1"/>
    </source>
</evidence>
<feature type="domain" description="PPIase FKBP-type" evidence="8">
    <location>
        <begin position="98"/>
        <end position="183"/>
    </location>
</feature>
<comment type="caution">
    <text evidence="9">The sequence shown here is derived from an EMBL/GenBank/DDBJ whole genome shotgun (WGS) entry which is preliminary data.</text>
</comment>
<evidence type="ECO:0000256" key="6">
    <source>
        <dbReference type="SAM" id="MobiDB-lite"/>
    </source>
</evidence>
<organism evidence="9 10">
    <name type="scientific">Schaalia cardiffensis F0333</name>
    <dbReference type="NCBI Taxonomy" id="888050"/>
    <lineage>
        <taxon>Bacteria</taxon>
        <taxon>Bacillati</taxon>
        <taxon>Actinomycetota</taxon>
        <taxon>Actinomycetes</taxon>
        <taxon>Actinomycetales</taxon>
        <taxon>Actinomycetaceae</taxon>
        <taxon>Schaalia</taxon>
    </lineage>
</organism>
<proteinExistence type="predicted"/>
<evidence type="ECO:0000256" key="2">
    <source>
        <dbReference type="ARBA" id="ARBA00013194"/>
    </source>
</evidence>
<evidence type="ECO:0000256" key="1">
    <source>
        <dbReference type="ARBA" id="ARBA00000971"/>
    </source>
</evidence>
<dbReference type="AlphaFoldDB" id="N6WBV3"/>
<dbReference type="Gene3D" id="3.10.50.40">
    <property type="match status" value="1"/>
</dbReference>
<keyword evidence="4 5" id="KW-0413">Isomerase</keyword>
<evidence type="ECO:0000259" key="8">
    <source>
        <dbReference type="PROSITE" id="PS50059"/>
    </source>
</evidence>
<keyword evidence="10" id="KW-1185">Reference proteome</keyword>
<keyword evidence="3 5" id="KW-0697">Rotamase</keyword>
<protein>
    <recommendedName>
        <fullName evidence="2 5">peptidylprolyl isomerase</fullName>
        <ecNumber evidence="2 5">5.2.1.8</ecNumber>
    </recommendedName>
</protein>
<dbReference type="PATRIC" id="fig|888050.3.peg.1525"/>
<dbReference type="PROSITE" id="PS51257">
    <property type="entry name" value="PROKAR_LIPOPROTEIN"/>
    <property type="match status" value="1"/>
</dbReference>
<dbReference type="eggNOG" id="COG0545">
    <property type="taxonomic scope" value="Bacteria"/>
</dbReference>
<gene>
    <name evidence="9" type="primary">ppiC</name>
    <name evidence="9" type="ORF">HMPREF9004_1589</name>
</gene>
<feature type="region of interest" description="Disordered" evidence="6">
    <location>
        <begin position="190"/>
        <end position="217"/>
    </location>
</feature>
<evidence type="ECO:0000256" key="7">
    <source>
        <dbReference type="SAM" id="SignalP"/>
    </source>
</evidence>
<dbReference type="STRING" id="888050.HMPREF9004_1589"/>
<dbReference type="InterPro" id="IPR046357">
    <property type="entry name" value="PPIase_dom_sf"/>
</dbReference>
<dbReference type="EC" id="5.2.1.8" evidence="2 5"/>
<dbReference type="Pfam" id="PF00254">
    <property type="entry name" value="FKBP_C"/>
    <property type="match status" value="1"/>
</dbReference>
<evidence type="ECO:0000256" key="5">
    <source>
        <dbReference type="PROSITE-ProRule" id="PRU00277"/>
    </source>
</evidence>
<dbReference type="EMBL" id="AQHZ01000024">
    <property type="protein sequence ID" value="ENO17679.1"/>
    <property type="molecule type" value="Genomic_DNA"/>
</dbReference>
<dbReference type="Proteomes" id="UP000013015">
    <property type="component" value="Unassembled WGS sequence"/>
</dbReference>
<sequence>MNPRVKIAAAAALVLALTTSLSACGTNTAQSDAQSSQSSLQSEGSAIPEVDRSGTANFPDVTGGFGEDPQIFAGQGQAPSTVAVKTIHQGEGAEISVVDSLVVNYELALWDGTKIESSFENGRAALFSLQEVIPGWTYALEKQHVGDRVEIVVPAQWGYGDRASGQIPAGSTLVFVVDVIDSSANVAIDESLQSQGTPTGEALPEGVTVEGEPGAEPTVSFAQGASAPSGNSRTLLVQGAGQTIVEGDYVLYRAVGGPFGSNEQINSSWALKPQLINAMQADLVGQSVGSRLVFVLGAGANEQQGAIPTLIVLDIVGILTVN</sequence>
<comment type="catalytic activity">
    <reaction evidence="1 5">
        <text>[protein]-peptidylproline (omega=180) = [protein]-peptidylproline (omega=0)</text>
        <dbReference type="Rhea" id="RHEA:16237"/>
        <dbReference type="Rhea" id="RHEA-COMP:10747"/>
        <dbReference type="Rhea" id="RHEA-COMP:10748"/>
        <dbReference type="ChEBI" id="CHEBI:83833"/>
        <dbReference type="ChEBI" id="CHEBI:83834"/>
        <dbReference type="EC" id="5.2.1.8"/>
    </reaction>
</comment>
<accession>N6WBV3</accession>
<feature type="signal peptide" evidence="7">
    <location>
        <begin position="1"/>
        <end position="23"/>
    </location>
</feature>
<dbReference type="PANTHER" id="PTHR45779">
    <property type="entry name" value="PEPTIDYLPROLYL ISOMERASE"/>
    <property type="match status" value="1"/>
</dbReference>
<dbReference type="PROSITE" id="PS50059">
    <property type="entry name" value="FKBP_PPIASE"/>
    <property type="match status" value="1"/>
</dbReference>
<dbReference type="PANTHER" id="PTHR45779:SF7">
    <property type="entry name" value="PEPTIDYLPROLYL ISOMERASE"/>
    <property type="match status" value="1"/>
</dbReference>
<keyword evidence="7" id="KW-0732">Signal</keyword>
<evidence type="ECO:0000256" key="3">
    <source>
        <dbReference type="ARBA" id="ARBA00023110"/>
    </source>
</evidence>
<dbReference type="SUPFAM" id="SSF54534">
    <property type="entry name" value="FKBP-like"/>
    <property type="match status" value="1"/>
</dbReference>
<feature type="region of interest" description="Disordered" evidence="6">
    <location>
        <begin position="26"/>
        <end position="61"/>
    </location>
</feature>
<evidence type="ECO:0000256" key="4">
    <source>
        <dbReference type="ARBA" id="ARBA00023235"/>
    </source>
</evidence>
<reference evidence="9 10" key="1">
    <citation type="submission" date="2013-03" db="EMBL/GenBank/DDBJ databases">
        <title>Reference genome for the Human Microbiome Project.</title>
        <authorList>
            <person name="Aqrawi P."/>
            <person name="Ayvaz T."/>
            <person name="Bess C."/>
            <person name="Blankenburg K."/>
            <person name="Coyle M."/>
            <person name="Deng J."/>
            <person name="Forbes L."/>
            <person name="Fowler G."/>
            <person name="Francisco L."/>
            <person name="Fu Q."/>
            <person name="Gibbs R."/>
            <person name="Gross S."/>
            <person name="Gubbala S."/>
            <person name="Hale W."/>
            <person name="Hemphill L."/>
            <person name="Highlander S."/>
            <person name="Hirani K."/>
            <person name="Jackson L."/>
            <person name="Jakkamsetti A."/>
            <person name="Javaid M."/>
            <person name="Jayaseelan J.C."/>
            <person name="Jiang H."/>
            <person name="Joshi V."/>
            <person name="Korchina V."/>
            <person name="Kovar C."/>
            <person name="Lara F."/>
            <person name="Lee S."/>
            <person name="Liu Y."/>
            <person name="Mata R."/>
            <person name="Mathew T."/>
            <person name="Munidasa M."/>
            <person name="Muzny D."/>
            <person name="Nazareth L."/>
            <person name="Ngo R."/>
            <person name="Nguyen L."/>
            <person name="Nguyen N."/>
            <person name="Okwuonu G."/>
            <person name="Ongeri F."/>
            <person name="Palculict T."/>
            <person name="Patil S."/>
            <person name="Petrosino J."/>
            <person name="Pham C."/>
            <person name="Pham P."/>
            <person name="Pu L.-L."/>
            <person name="Qin X."/>
            <person name="Qu J."/>
            <person name="Reid J."/>
            <person name="Ross M."/>
            <person name="Ruth R."/>
            <person name="Saada N."/>
            <person name="San Lucas F."/>
            <person name="Santibanez J."/>
            <person name="Shang Y."/>
            <person name="Simmons D."/>
            <person name="Song X.-Z."/>
            <person name="Tang L.-Y."/>
            <person name="Thornton R."/>
            <person name="Warren J."/>
            <person name="Weissenberger G."/>
            <person name="Wilczek-Boney K."/>
            <person name="Worley K."/>
            <person name="Youmans B."/>
            <person name="Zhang J."/>
            <person name="Zhang L."/>
            <person name="Zhao Z."/>
            <person name="Zhou C."/>
            <person name="Zhu D."/>
            <person name="Zhu Y."/>
        </authorList>
    </citation>
    <scope>NUCLEOTIDE SEQUENCE [LARGE SCALE GENOMIC DNA]</scope>
    <source>
        <strain evidence="9 10">F0333</strain>
    </source>
</reference>
<dbReference type="HOGENOM" id="CLU_053307_2_0_11"/>
<feature type="compositionally biased region" description="Low complexity" evidence="6">
    <location>
        <begin position="26"/>
        <end position="46"/>
    </location>
</feature>
<name>N6WBV3_9ACTO</name>
<dbReference type="GO" id="GO:0003755">
    <property type="term" value="F:peptidyl-prolyl cis-trans isomerase activity"/>
    <property type="evidence" value="ECO:0007669"/>
    <property type="project" value="UniProtKB-KW"/>
</dbReference>